<dbReference type="EMBL" id="CYZE01000028">
    <property type="protein sequence ID" value="CUP39136.1"/>
    <property type="molecule type" value="Genomic_DNA"/>
</dbReference>
<evidence type="ECO:0000256" key="1">
    <source>
        <dbReference type="SAM" id="Phobius"/>
    </source>
</evidence>
<gene>
    <name evidence="2" type="ORF">ERS852407_05800</name>
</gene>
<evidence type="ECO:0000313" key="3">
    <source>
        <dbReference type="Proteomes" id="UP000095651"/>
    </source>
</evidence>
<keyword evidence="1" id="KW-0472">Membrane</keyword>
<sequence>MVFFSFMLKILVFALCVGVGLAVLVFVPLTLYVIPYALWIGAQNTRGRHLDKKKESVFRAARNATKLYSAWIHRREPTF</sequence>
<dbReference type="Proteomes" id="UP000095651">
    <property type="component" value="Unassembled WGS sequence"/>
</dbReference>
<keyword evidence="1" id="KW-0812">Transmembrane</keyword>
<name>A0A174MUM8_9FIRM</name>
<feature type="transmembrane region" description="Helical" evidence="1">
    <location>
        <begin position="6"/>
        <end position="39"/>
    </location>
</feature>
<evidence type="ECO:0000313" key="2">
    <source>
        <dbReference type="EMBL" id="CUP39136.1"/>
    </source>
</evidence>
<accession>A0A174MUM8</accession>
<dbReference type="AlphaFoldDB" id="A0A174MUM8"/>
<keyword evidence="1" id="KW-1133">Transmembrane helix</keyword>
<organism evidence="2 3">
    <name type="scientific">Hungatella hathewayi</name>
    <dbReference type="NCBI Taxonomy" id="154046"/>
    <lineage>
        <taxon>Bacteria</taxon>
        <taxon>Bacillati</taxon>
        <taxon>Bacillota</taxon>
        <taxon>Clostridia</taxon>
        <taxon>Lachnospirales</taxon>
        <taxon>Lachnospiraceae</taxon>
        <taxon>Hungatella</taxon>
    </lineage>
</organism>
<protein>
    <submittedName>
        <fullName evidence="2">Uncharacterized protein</fullName>
    </submittedName>
</protein>
<proteinExistence type="predicted"/>
<reference evidence="2 3" key="1">
    <citation type="submission" date="2015-09" db="EMBL/GenBank/DDBJ databases">
        <authorList>
            <consortium name="Pathogen Informatics"/>
        </authorList>
    </citation>
    <scope>NUCLEOTIDE SEQUENCE [LARGE SCALE GENOMIC DNA]</scope>
    <source>
        <strain evidence="2 3">2789STDY5608850</strain>
    </source>
</reference>